<dbReference type="HAMAP" id="MF_01103">
    <property type="entry name" value="UPF0291"/>
    <property type="match status" value="1"/>
</dbReference>
<evidence type="ECO:0000256" key="1">
    <source>
        <dbReference type="ARBA" id="ARBA00022490"/>
    </source>
</evidence>
<gene>
    <name evidence="3" type="ORF">IAA61_09285</name>
</gene>
<dbReference type="Proteomes" id="UP000824109">
    <property type="component" value="Unassembled WGS sequence"/>
</dbReference>
<comment type="subcellular location">
    <subcellularLocation>
        <location evidence="2">Cytoplasm</location>
    </subcellularLocation>
</comment>
<protein>
    <recommendedName>
        <fullName evidence="2">UPF0291 protein IAA61_09285</fullName>
    </recommendedName>
</protein>
<proteinExistence type="inferred from homology"/>
<sequence>MDRAKISRINELAKKQKTVGLTDAEKEEQSRLRHEYLALVRRSFKAQLDSIRFTDDTGSDTPEQ</sequence>
<comment type="caution">
    <text evidence="3">The sequence shown here is derived from an EMBL/GenBank/DDBJ whole genome shotgun (WGS) entry which is preliminary data.</text>
</comment>
<dbReference type="PANTHER" id="PTHR37300">
    <property type="entry name" value="UPF0291 PROTEIN CBO2609/CLC_2481"/>
    <property type="match status" value="1"/>
</dbReference>
<dbReference type="EMBL" id="DVNB01000095">
    <property type="protein sequence ID" value="HIU57983.1"/>
    <property type="molecule type" value="Genomic_DNA"/>
</dbReference>
<reference evidence="3" key="1">
    <citation type="submission" date="2020-10" db="EMBL/GenBank/DDBJ databases">
        <authorList>
            <person name="Gilroy R."/>
        </authorList>
    </citation>
    <scope>NUCLEOTIDE SEQUENCE</scope>
    <source>
        <strain evidence="3">USAMLcec3-3695</strain>
    </source>
</reference>
<dbReference type="InterPro" id="IPR009242">
    <property type="entry name" value="DUF896"/>
</dbReference>
<dbReference type="AlphaFoldDB" id="A0A9D1SFR1"/>
<evidence type="ECO:0000256" key="2">
    <source>
        <dbReference type="HAMAP-Rule" id="MF_01103"/>
    </source>
</evidence>
<accession>A0A9D1SFR1</accession>
<keyword evidence="1 2" id="KW-0963">Cytoplasm</keyword>
<evidence type="ECO:0000313" key="3">
    <source>
        <dbReference type="EMBL" id="HIU57983.1"/>
    </source>
</evidence>
<name>A0A9D1SFR1_9FIRM</name>
<evidence type="ECO:0000313" key="4">
    <source>
        <dbReference type="Proteomes" id="UP000824109"/>
    </source>
</evidence>
<reference evidence="3" key="2">
    <citation type="journal article" date="2021" name="PeerJ">
        <title>Extensive microbial diversity within the chicken gut microbiome revealed by metagenomics and culture.</title>
        <authorList>
            <person name="Gilroy R."/>
            <person name="Ravi A."/>
            <person name="Getino M."/>
            <person name="Pursley I."/>
            <person name="Horton D.L."/>
            <person name="Alikhan N.F."/>
            <person name="Baker D."/>
            <person name="Gharbi K."/>
            <person name="Hall N."/>
            <person name="Watson M."/>
            <person name="Adriaenssens E.M."/>
            <person name="Foster-Nyarko E."/>
            <person name="Jarju S."/>
            <person name="Secka A."/>
            <person name="Antonio M."/>
            <person name="Oren A."/>
            <person name="Chaudhuri R.R."/>
            <person name="La Ragione R."/>
            <person name="Hildebrand F."/>
            <person name="Pallen M.J."/>
        </authorList>
    </citation>
    <scope>NUCLEOTIDE SEQUENCE</scope>
    <source>
        <strain evidence="3">USAMLcec3-3695</strain>
    </source>
</reference>
<dbReference type="GO" id="GO:0005737">
    <property type="term" value="C:cytoplasm"/>
    <property type="evidence" value="ECO:0007669"/>
    <property type="project" value="UniProtKB-SubCell"/>
</dbReference>
<dbReference type="Pfam" id="PF05979">
    <property type="entry name" value="DUF896"/>
    <property type="match status" value="1"/>
</dbReference>
<dbReference type="Gene3D" id="1.10.287.540">
    <property type="entry name" value="Helix hairpin bin"/>
    <property type="match status" value="1"/>
</dbReference>
<organism evidence="3 4">
    <name type="scientific">Candidatus Ornithomonoglobus merdipullorum</name>
    <dbReference type="NCBI Taxonomy" id="2840895"/>
    <lineage>
        <taxon>Bacteria</taxon>
        <taxon>Bacillati</taxon>
        <taxon>Bacillota</taxon>
        <taxon>Clostridia</taxon>
        <taxon>Candidatus Ornithomonoglobus</taxon>
    </lineage>
</organism>
<dbReference type="SUPFAM" id="SSF158221">
    <property type="entry name" value="YnzC-like"/>
    <property type="match status" value="1"/>
</dbReference>
<dbReference type="PANTHER" id="PTHR37300:SF1">
    <property type="entry name" value="UPF0291 PROTEIN YNZC"/>
    <property type="match status" value="1"/>
</dbReference>
<comment type="similarity">
    <text evidence="2">Belongs to the UPF0291 family.</text>
</comment>